<sequence length="314" mass="33376">MESRAAKEAWKSTIQRIGSQQPQPSRPVTTFAVNGINSDSASPASRASSSSGAATTATSITGVGRISSASSTGTTMTSGLGSSLTASTTTPGVTSSMVPPANEASQLLRSSLQGLSNQPPTTGAYLVVSSGTMGVGVRRSFNLTDSESDRSSPMLRLMMEDGIDTILSTIFCPDASTLLASTLAELPAHSVDPRLSTDWFQRSPGYLDMARLAVSRPNMASLRESRWQGRGYRYPQSAHLPQKYQQPVSTDSEVNSSRNLENLPDMRAGLRVSDTCASDLLIPSGVFLATINWKYELVESYPALLILPQGSIFL</sequence>
<evidence type="ECO:0000313" key="3">
    <source>
        <dbReference type="Proteomes" id="UP000784294"/>
    </source>
</evidence>
<feature type="compositionally biased region" description="Basic and acidic residues" evidence="1">
    <location>
        <begin position="1"/>
        <end position="10"/>
    </location>
</feature>
<gene>
    <name evidence="2" type="ORF">PXEA_LOCUS27009</name>
</gene>
<comment type="caution">
    <text evidence="2">The sequence shown here is derived from an EMBL/GenBank/DDBJ whole genome shotgun (WGS) entry which is preliminary data.</text>
</comment>
<keyword evidence="3" id="KW-1185">Reference proteome</keyword>
<organism evidence="2 3">
    <name type="scientific">Protopolystoma xenopodis</name>
    <dbReference type="NCBI Taxonomy" id="117903"/>
    <lineage>
        <taxon>Eukaryota</taxon>
        <taxon>Metazoa</taxon>
        <taxon>Spiralia</taxon>
        <taxon>Lophotrochozoa</taxon>
        <taxon>Platyhelminthes</taxon>
        <taxon>Monogenea</taxon>
        <taxon>Polyopisthocotylea</taxon>
        <taxon>Polystomatidea</taxon>
        <taxon>Polystomatidae</taxon>
        <taxon>Protopolystoma</taxon>
    </lineage>
</organism>
<reference evidence="2" key="1">
    <citation type="submission" date="2018-11" db="EMBL/GenBank/DDBJ databases">
        <authorList>
            <consortium name="Pathogen Informatics"/>
        </authorList>
    </citation>
    <scope>NUCLEOTIDE SEQUENCE</scope>
</reference>
<dbReference type="Proteomes" id="UP000784294">
    <property type="component" value="Unassembled WGS sequence"/>
</dbReference>
<protein>
    <submittedName>
        <fullName evidence="2">Uncharacterized protein</fullName>
    </submittedName>
</protein>
<feature type="compositionally biased region" description="Polar residues" evidence="1">
    <location>
        <begin position="12"/>
        <end position="37"/>
    </location>
</feature>
<dbReference type="EMBL" id="CAAALY010246018">
    <property type="protein sequence ID" value="VEL33569.1"/>
    <property type="molecule type" value="Genomic_DNA"/>
</dbReference>
<accession>A0A448XCM3</accession>
<feature type="compositionally biased region" description="Low complexity" evidence="1">
    <location>
        <begin position="38"/>
        <end position="90"/>
    </location>
</feature>
<name>A0A448XCM3_9PLAT</name>
<feature type="compositionally biased region" description="Polar residues" evidence="1">
    <location>
        <begin position="243"/>
        <end position="259"/>
    </location>
</feature>
<evidence type="ECO:0000256" key="1">
    <source>
        <dbReference type="SAM" id="MobiDB-lite"/>
    </source>
</evidence>
<evidence type="ECO:0000313" key="2">
    <source>
        <dbReference type="EMBL" id="VEL33569.1"/>
    </source>
</evidence>
<dbReference type="AlphaFoldDB" id="A0A448XCM3"/>
<feature type="region of interest" description="Disordered" evidence="1">
    <location>
        <begin position="240"/>
        <end position="259"/>
    </location>
</feature>
<feature type="region of interest" description="Disordered" evidence="1">
    <location>
        <begin position="1"/>
        <end position="99"/>
    </location>
</feature>
<proteinExistence type="predicted"/>